<gene>
    <name evidence="1" type="ORF">CPLU01_10153</name>
</gene>
<dbReference type="InterPro" id="IPR023198">
    <property type="entry name" value="PGP-like_dom2"/>
</dbReference>
<dbReference type="InterPro" id="IPR006439">
    <property type="entry name" value="HAD-SF_hydro_IA"/>
</dbReference>
<keyword evidence="2" id="KW-1185">Reference proteome</keyword>
<dbReference type="PANTHER" id="PTHR18901:SF38">
    <property type="entry name" value="PSEUDOURIDINE-5'-PHOSPHATASE"/>
    <property type="match status" value="1"/>
</dbReference>
<dbReference type="NCBIfam" id="TIGR01509">
    <property type="entry name" value="HAD-SF-IA-v3"/>
    <property type="match status" value="1"/>
</dbReference>
<comment type="caution">
    <text evidence="1">The sequence shown here is derived from an EMBL/GenBank/DDBJ whole genome shotgun (WGS) entry which is preliminary data.</text>
</comment>
<proteinExistence type="predicted"/>
<dbReference type="FunFam" id="1.10.150.240:FF:000001">
    <property type="entry name" value="Haloacid dehalogenase-like hydrolase domain"/>
    <property type="match status" value="1"/>
</dbReference>
<dbReference type="GO" id="GO:0016791">
    <property type="term" value="F:phosphatase activity"/>
    <property type="evidence" value="ECO:0007669"/>
    <property type="project" value="UniProtKB-ARBA"/>
</dbReference>
<dbReference type="Proteomes" id="UP000654918">
    <property type="component" value="Unassembled WGS sequence"/>
</dbReference>
<name>A0A8H6K5V6_9PEZI</name>
<reference evidence="1" key="1">
    <citation type="journal article" date="2020" name="Phytopathology">
        <title>Genome Sequence Resources of Colletotrichum truncatum, C. plurivorum, C. musicola, and C. sojae: Four Species Pathogenic to Soybean (Glycine max).</title>
        <authorList>
            <person name="Rogerio F."/>
            <person name="Boufleur T.R."/>
            <person name="Ciampi-Guillardi M."/>
            <person name="Sukno S.A."/>
            <person name="Thon M.R."/>
            <person name="Massola Junior N.S."/>
            <person name="Baroncelli R."/>
        </authorList>
    </citation>
    <scope>NUCLEOTIDE SEQUENCE</scope>
    <source>
        <strain evidence="1">LFN00145</strain>
    </source>
</reference>
<sequence length="313" mass="34643">MAPRTDFPPVRACLFDMDGLLLDTEDLYTACINIILEQNGRPLLPWSIKAKLQGRPGPDATRLFHEWAQLPIPHDEYQTKLSALQRQIFPATKPLPGVPALLADLGRTRYWDLKPTADGAADDKKNSRVHIALATSSHLANFKLKSDHLTELFSVFPSDRRVLGDDKRIAPGRGKPNPDIFLLALKTINDSLPAGESPIKPEECLVFEDSVPGVEAGRRAGMRVIWCPHKMLLNEYAGREKEVLAGRTGEAGQVDMHLVGEVDDGWAEYLPTLENFPYEKFGMAIPPVEVDEEPFMKENVGDVVADKVNGSSA</sequence>
<dbReference type="SFLD" id="SFLDG01129">
    <property type="entry name" value="C1.5:_HAD__Beta-PGM__Phosphata"/>
    <property type="match status" value="1"/>
</dbReference>
<accession>A0A8H6K5V6</accession>
<evidence type="ECO:0000313" key="1">
    <source>
        <dbReference type="EMBL" id="KAF6825654.1"/>
    </source>
</evidence>
<keyword evidence="1" id="KW-0378">Hydrolase</keyword>
<dbReference type="Pfam" id="PF00702">
    <property type="entry name" value="Hydrolase"/>
    <property type="match status" value="1"/>
</dbReference>
<dbReference type="SUPFAM" id="SSF56784">
    <property type="entry name" value="HAD-like"/>
    <property type="match status" value="1"/>
</dbReference>
<organism evidence="1 2">
    <name type="scientific">Colletotrichum plurivorum</name>
    <dbReference type="NCBI Taxonomy" id="2175906"/>
    <lineage>
        <taxon>Eukaryota</taxon>
        <taxon>Fungi</taxon>
        <taxon>Dikarya</taxon>
        <taxon>Ascomycota</taxon>
        <taxon>Pezizomycotina</taxon>
        <taxon>Sordariomycetes</taxon>
        <taxon>Hypocreomycetidae</taxon>
        <taxon>Glomerellales</taxon>
        <taxon>Glomerellaceae</taxon>
        <taxon>Colletotrichum</taxon>
        <taxon>Colletotrichum orchidearum species complex</taxon>
    </lineage>
</organism>
<dbReference type="Gene3D" id="3.40.50.1000">
    <property type="entry name" value="HAD superfamily/HAD-like"/>
    <property type="match status" value="1"/>
</dbReference>
<dbReference type="InterPro" id="IPR023214">
    <property type="entry name" value="HAD_sf"/>
</dbReference>
<evidence type="ECO:0000313" key="2">
    <source>
        <dbReference type="Proteomes" id="UP000654918"/>
    </source>
</evidence>
<dbReference type="FunFam" id="3.40.50.1000:FF:000131">
    <property type="entry name" value="HAD superfamily hydrolase, putative"/>
    <property type="match status" value="1"/>
</dbReference>
<dbReference type="PANTHER" id="PTHR18901">
    <property type="entry name" value="2-DEOXYGLUCOSE-6-PHOSPHATE PHOSPHATASE 2"/>
    <property type="match status" value="1"/>
</dbReference>
<dbReference type="SFLD" id="SFLDS00003">
    <property type="entry name" value="Haloacid_Dehalogenase"/>
    <property type="match status" value="1"/>
</dbReference>
<dbReference type="AlphaFoldDB" id="A0A8H6K5V6"/>
<dbReference type="EMBL" id="WIGO01000169">
    <property type="protein sequence ID" value="KAF6825654.1"/>
    <property type="molecule type" value="Genomic_DNA"/>
</dbReference>
<dbReference type="Gene3D" id="1.10.150.240">
    <property type="entry name" value="Putative phosphatase, domain 2"/>
    <property type="match status" value="1"/>
</dbReference>
<dbReference type="InterPro" id="IPR036412">
    <property type="entry name" value="HAD-like_sf"/>
</dbReference>
<protein>
    <submittedName>
        <fullName evidence="1">Had superfamily hydrolase</fullName>
    </submittedName>
</protein>